<dbReference type="Gene3D" id="3.30.70.330">
    <property type="match status" value="1"/>
</dbReference>
<evidence type="ECO:0000256" key="1">
    <source>
        <dbReference type="SAM" id="Coils"/>
    </source>
</evidence>
<dbReference type="Pfam" id="PF00076">
    <property type="entry name" value="RRM_1"/>
    <property type="match status" value="1"/>
</dbReference>
<sequence>MAPSAEPSSSEKKPPSSNAFSEYQKFEEKVKRSLLLEDVTPQVTVPMIQTALGQFGTVISIDILNNPLDSKFAAKRVMVEMKNPREAAHAVKEIQERPFMIKGVPRPVRAIAAVTTMFPDRPQKPNNNTKRTCEWVKPGDPGWDKCNEFKQLAKRHAQEAAYLMEAIRKEEEKLAQEQEEKLKENIKKLDEIHNCIKEKIIHRLSRYYGLKFEGE</sequence>
<dbReference type="PANTHER" id="PTHR36309">
    <property type="entry name" value="RNA-BINDING (RRM/RBD/RNP MOTIFS) FAMILY PROTEIN"/>
    <property type="match status" value="1"/>
</dbReference>
<dbReference type="OMA" id="MFDDRPI"/>
<reference evidence="4" key="1">
    <citation type="submission" date="2021-08" db="EMBL/GenBank/DDBJ databases">
        <title>WGS assembly of Ceratopteris richardii.</title>
        <authorList>
            <person name="Marchant D.B."/>
            <person name="Chen G."/>
            <person name="Jenkins J."/>
            <person name="Shu S."/>
            <person name="Leebens-Mack J."/>
            <person name="Grimwood J."/>
            <person name="Schmutz J."/>
            <person name="Soltis P."/>
            <person name="Soltis D."/>
            <person name="Chen Z.-H."/>
        </authorList>
    </citation>
    <scope>NUCLEOTIDE SEQUENCE</scope>
    <source>
        <strain evidence="4">Whitten #5841</strain>
        <tissue evidence="4">Leaf</tissue>
    </source>
</reference>
<evidence type="ECO:0000313" key="4">
    <source>
        <dbReference type="EMBL" id="KAH7442677.1"/>
    </source>
</evidence>
<dbReference type="InterPro" id="IPR000504">
    <property type="entry name" value="RRM_dom"/>
</dbReference>
<keyword evidence="1" id="KW-0175">Coiled coil</keyword>
<evidence type="ECO:0000256" key="2">
    <source>
        <dbReference type="SAM" id="MobiDB-lite"/>
    </source>
</evidence>
<gene>
    <name evidence="4" type="ORF">KP509_03G098800</name>
</gene>
<dbReference type="GO" id="GO:0003723">
    <property type="term" value="F:RNA binding"/>
    <property type="evidence" value="ECO:0007669"/>
    <property type="project" value="InterPro"/>
</dbReference>
<dbReference type="OrthoDB" id="1913496at2759"/>
<dbReference type="PANTHER" id="PTHR36309:SF1">
    <property type="entry name" value="RNA-BINDING (RRM_RBD_RNP MOTIFS) FAMILY PROTEIN"/>
    <property type="match status" value="1"/>
</dbReference>
<dbReference type="InterPro" id="IPR012677">
    <property type="entry name" value="Nucleotide-bd_a/b_plait_sf"/>
</dbReference>
<feature type="domain" description="RRM" evidence="3">
    <location>
        <begin position="37"/>
        <end position="99"/>
    </location>
</feature>
<evidence type="ECO:0000259" key="3">
    <source>
        <dbReference type="Pfam" id="PF00076"/>
    </source>
</evidence>
<dbReference type="InterPro" id="IPR053316">
    <property type="entry name" value="Epigenetic_reg_gene_expr"/>
</dbReference>
<dbReference type="Proteomes" id="UP000825935">
    <property type="component" value="Chromosome 3"/>
</dbReference>
<dbReference type="AlphaFoldDB" id="A0A8T2V2L5"/>
<protein>
    <recommendedName>
        <fullName evidence="3">RRM domain-containing protein</fullName>
    </recommendedName>
</protein>
<proteinExistence type="predicted"/>
<dbReference type="CDD" id="cd00590">
    <property type="entry name" value="RRM_SF"/>
    <property type="match status" value="1"/>
</dbReference>
<keyword evidence="5" id="KW-1185">Reference proteome</keyword>
<feature type="coiled-coil region" evidence="1">
    <location>
        <begin position="160"/>
        <end position="199"/>
    </location>
</feature>
<evidence type="ECO:0000313" key="5">
    <source>
        <dbReference type="Proteomes" id="UP000825935"/>
    </source>
</evidence>
<comment type="caution">
    <text evidence="4">The sequence shown here is derived from an EMBL/GenBank/DDBJ whole genome shotgun (WGS) entry which is preliminary data.</text>
</comment>
<feature type="region of interest" description="Disordered" evidence="2">
    <location>
        <begin position="1"/>
        <end position="21"/>
    </location>
</feature>
<name>A0A8T2V2L5_CERRI</name>
<dbReference type="SUPFAM" id="SSF54928">
    <property type="entry name" value="RNA-binding domain, RBD"/>
    <property type="match status" value="1"/>
</dbReference>
<dbReference type="EMBL" id="CM035408">
    <property type="protein sequence ID" value="KAH7442677.1"/>
    <property type="molecule type" value="Genomic_DNA"/>
</dbReference>
<organism evidence="4 5">
    <name type="scientific">Ceratopteris richardii</name>
    <name type="common">Triangle waterfern</name>
    <dbReference type="NCBI Taxonomy" id="49495"/>
    <lineage>
        <taxon>Eukaryota</taxon>
        <taxon>Viridiplantae</taxon>
        <taxon>Streptophyta</taxon>
        <taxon>Embryophyta</taxon>
        <taxon>Tracheophyta</taxon>
        <taxon>Polypodiopsida</taxon>
        <taxon>Polypodiidae</taxon>
        <taxon>Polypodiales</taxon>
        <taxon>Pteridineae</taxon>
        <taxon>Pteridaceae</taxon>
        <taxon>Parkerioideae</taxon>
        <taxon>Ceratopteris</taxon>
    </lineage>
</organism>
<accession>A0A8T2V2L5</accession>
<dbReference type="InterPro" id="IPR035979">
    <property type="entry name" value="RBD_domain_sf"/>
</dbReference>